<dbReference type="OMA" id="AYCGQEC"/>
<name>A0A060SP38_PYCCI</name>
<dbReference type="AlphaFoldDB" id="A0A060SP38"/>
<keyword evidence="2" id="KW-0863">Zinc-finger</keyword>
<dbReference type="OrthoDB" id="432970at2759"/>
<dbReference type="PROSITE" id="PS01360">
    <property type="entry name" value="ZF_MYND_1"/>
    <property type="match status" value="1"/>
</dbReference>
<comment type="caution">
    <text evidence="5">The sequence shown here is derived from an EMBL/GenBank/DDBJ whole genome shotgun (WGS) entry which is preliminary data.</text>
</comment>
<dbReference type="HOGENOM" id="CLU_456325_0_0_1"/>
<dbReference type="SUPFAM" id="SSF144232">
    <property type="entry name" value="HIT/MYND zinc finger-like"/>
    <property type="match status" value="1"/>
</dbReference>
<reference evidence="5" key="1">
    <citation type="submission" date="2014-01" db="EMBL/GenBank/DDBJ databases">
        <title>The genome of the white-rot fungus Pycnoporus cinnabarinus: a basidiomycete model with a versatile arsenal for lignocellulosic biomass breakdown.</title>
        <authorList>
            <person name="Levasseur A."/>
            <person name="Lomascolo A."/>
            <person name="Ruiz-Duenas F.J."/>
            <person name="Uzan E."/>
            <person name="Piumi F."/>
            <person name="Kues U."/>
            <person name="Ram A.F.J."/>
            <person name="Murat C."/>
            <person name="Haon M."/>
            <person name="Benoit I."/>
            <person name="Arfi Y."/>
            <person name="Chevret D."/>
            <person name="Drula E."/>
            <person name="Kwon M.J."/>
            <person name="Gouret P."/>
            <person name="Lesage-Meessen L."/>
            <person name="Lombard V."/>
            <person name="Mariette J."/>
            <person name="Noirot C."/>
            <person name="Park J."/>
            <person name="Patyshakuliyeva A."/>
            <person name="Wieneger R.A.B."/>
            <person name="Wosten H.A.B."/>
            <person name="Martin F."/>
            <person name="Coutinho P.M."/>
            <person name="de Vries R."/>
            <person name="Martinez A.T."/>
            <person name="Klopp C."/>
            <person name="Pontarotti P."/>
            <person name="Henrissat B."/>
            <person name="Record E."/>
        </authorList>
    </citation>
    <scope>NUCLEOTIDE SEQUENCE [LARGE SCALE GENOMIC DNA]</scope>
    <source>
        <strain evidence="5">BRFM137</strain>
    </source>
</reference>
<evidence type="ECO:0000313" key="6">
    <source>
        <dbReference type="Proteomes" id="UP000029665"/>
    </source>
</evidence>
<dbReference type="InterPro" id="IPR002893">
    <property type="entry name" value="Znf_MYND"/>
</dbReference>
<dbReference type="Proteomes" id="UP000029665">
    <property type="component" value="Unassembled WGS sequence"/>
</dbReference>
<evidence type="ECO:0000256" key="1">
    <source>
        <dbReference type="ARBA" id="ARBA00022723"/>
    </source>
</evidence>
<evidence type="ECO:0000256" key="3">
    <source>
        <dbReference type="ARBA" id="ARBA00022833"/>
    </source>
</evidence>
<keyword evidence="6" id="KW-1185">Reference proteome</keyword>
<proteinExistence type="predicted"/>
<evidence type="ECO:0000256" key="2">
    <source>
        <dbReference type="ARBA" id="ARBA00022771"/>
    </source>
</evidence>
<accession>A0A060SP38</accession>
<protein>
    <recommendedName>
        <fullName evidence="4">MYND-type domain-containing protein</fullName>
    </recommendedName>
</protein>
<dbReference type="EMBL" id="CCBP010000125">
    <property type="protein sequence ID" value="CDO73994.1"/>
    <property type="molecule type" value="Genomic_DNA"/>
</dbReference>
<gene>
    <name evidence="5" type="ORF">BN946_scf185043.g43</name>
</gene>
<keyword evidence="1" id="KW-0479">Metal-binding</keyword>
<dbReference type="GO" id="GO:0008270">
    <property type="term" value="F:zinc ion binding"/>
    <property type="evidence" value="ECO:0007669"/>
    <property type="project" value="UniProtKB-KW"/>
</dbReference>
<evidence type="ECO:0000259" key="4">
    <source>
        <dbReference type="PROSITE" id="PS01360"/>
    </source>
</evidence>
<organism evidence="5 6">
    <name type="scientific">Pycnoporus cinnabarinus</name>
    <name type="common">Cinnabar-red polypore</name>
    <name type="synonym">Trametes cinnabarina</name>
    <dbReference type="NCBI Taxonomy" id="5643"/>
    <lineage>
        <taxon>Eukaryota</taxon>
        <taxon>Fungi</taxon>
        <taxon>Dikarya</taxon>
        <taxon>Basidiomycota</taxon>
        <taxon>Agaricomycotina</taxon>
        <taxon>Agaricomycetes</taxon>
        <taxon>Polyporales</taxon>
        <taxon>Polyporaceae</taxon>
        <taxon>Trametes</taxon>
    </lineage>
</organism>
<feature type="domain" description="MYND-type" evidence="4">
    <location>
        <begin position="524"/>
        <end position="562"/>
    </location>
</feature>
<evidence type="ECO:0000313" key="5">
    <source>
        <dbReference type="EMBL" id="CDO73994.1"/>
    </source>
</evidence>
<keyword evidence="3" id="KW-0862">Zinc</keyword>
<sequence length="659" mass="73869">MPPIPADRVPDLGPIADYPQHITKMVKKWVNLVNTDPRRVCRTLLLTNPNGETIEGDTFDDVALLVDVVKEAAKKSTSREWKVLVDAGITNSLCKWVINSQQCLMKAYMVVNDDGMAEVAEGSIEQAKQNAPAPYTPALEILCNAVMSCAVPPTATEQKMIEELKRQWSTMMQRIWSDPSWSLEPGTNMMRVRERAVVAQLVHRLTFLDPSFLDVFLKPADLTLAVSFRNWLYSTGDYDAMANCSLVCPLLEGKMPDHWTRHFETHPLPDLHALLPRILLGALRGTGKKKRTPNQAAEFIVAAFTRQFTRLSGRSLKEDIIFLSALLDVSKEYAPFCRAVCRSETLWSILGMVVIRDGLASHKPPRGYTPDIITLQTLSVYVKVGRMPEAREHIDTLVYNWLAGKLFSILEVAIMPLVRDARGPMLVSSIFSIMDKNLTKLSPRTRKKLRSQLPYTGLMVPLLQFSLRGHKEPGAIVAQVLDDDDIVKGSTLDVSDPYHPIWTMSAWQILWRLTTTLRPLYASCSNLGCEKPAYVQLCPKCNVAAYCGQECAKRDDGHRFLCQWMKELLWVSLYQSHSPEDIVAIRADGVVPDTPPEYEKTVDDKLKVIRESGLPQECVQKMLDAVKETQKNPPPADEHSVGIAALEKAVEQLQIAAAI</sequence>